<accession>A0ACC2UEC7</accession>
<sequence>MQCFNKPVEMKSIGQISIITGANRGFGKSIASCLVNLSSQTTIEAIGSVQLKNLIILVARDEAQVSKVRDALISEDTNQSCQIKAVSGVELSDLAGLQAKMEQITNIVQEFAASKDFKECSEKRIVLFNNAGTLGDISRKAVQMKPQEVSDYSTVNLASFSYFCAEFKKWQAFGSFDVAQIVNTSSLAAIKAFAFNSLYCSVKAARDMYMQVLALEEPSIKTLNYAPGPMDNDMQADIRQNSGDLETKAYFQSLFDEKKLVKMEDSVAKMLHIALTNSFTSGAHIDFYDYENRVPLLEK</sequence>
<reference evidence="1" key="1">
    <citation type="submission" date="2022-04" db="EMBL/GenBank/DDBJ databases">
        <title>Genome of the entomopathogenic fungus Entomophthora muscae.</title>
        <authorList>
            <person name="Elya C."/>
            <person name="Lovett B.R."/>
            <person name="Lee E."/>
            <person name="Macias A.M."/>
            <person name="Hajek A.E."/>
            <person name="De Bivort B.L."/>
            <person name="Kasson M.T."/>
            <person name="De Fine Licht H.H."/>
            <person name="Stajich J.E."/>
        </authorList>
    </citation>
    <scope>NUCLEOTIDE SEQUENCE</scope>
    <source>
        <strain evidence="1">Berkeley</strain>
    </source>
</reference>
<proteinExistence type="predicted"/>
<evidence type="ECO:0000313" key="1">
    <source>
        <dbReference type="EMBL" id="KAJ9084881.1"/>
    </source>
</evidence>
<protein>
    <submittedName>
        <fullName evidence="1">Uncharacterized protein</fullName>
    </submittedName>
</protein>
<evidence type="ECO:0000313" key="2">
    <source>
        <dbReference type="Proteomes" id="UP001165960"/>
    </source>
</evidence>
<comment type="caution">
    <text evidence="1">The sequence shown here is derived from an EMBL/GenBank/DDBJ whole genome shotgun (WGS) entry which is preliminary data.</text>
</comment>
<dbReference type="EMBL" id="QTSX02000798">
    <property type="protein sequence ID" value="KAJ9084881.1"/>
    <property type="molecule type" value="Genomic_DNA"/>
</dbReference>
<dbReference type="Proteomes" id="UP001165960">
    <property type="component" value="Unassembled WGS sequence"/>
</dbReference>
<organism evidence="1 2">
    <name type="scientific">Entomophthora muscae</name>
    <dbReference type="NCBI Taxonomy" id="34485"/>
    <lineage>
        <taxon>Eukaryota</taxon>
        <taxon>Fungi</taxon>
        <taxon>Fungi incertae sedis</taxon>
        <taxon>Zoopagomycota</taxon>
        <taxon>Entomophthoromycotina</taxon>
        <taxon>Entomophthoromycetes</taxon>
        <taxon>Entomophthorales</taxon>
        <taxon>Entomophthoraceae</taxon>
        <taxon>Entomophthora</taxon>
    </lineage>
</organism>
<gene>
    <name evidence="1" type="ORF">DSO57_1019521</name>
</gene>
<name>A0ACC2UEC7_9FUNG</name>
<keyword evidence="2" id="KW-1185">Reference proteome</keyword>